<evidence type="ECO:0000313" key="4">
    <source>
        <dbReference type="EMBL" id="RUQ63082.1"/>
    </source>
</evidence>
<keyword evidence="5" id="KW-1185">Reference proteome</keyword>
<reference evidence="4 5" key="1">
    <citation type="submission" date="2018-12" db="EMBL/GenBank/DDBJ databases">
        <authorList>
            <person name="Yang Y."/>
        </authorList>
    </citation>
    <scope>NUCLEOTIDE SEQUENCE [LARGE SCALE GENOMIC DNA]</scope>
    <source>
        <strain evidence="4 5">GSF71</strain>
    </source>
</reference>
<sequence>MSYSLAVDIGGTFTDIVLCNSDGRLTVDKTLTTHDDLLSGFFGGVHAVLQKAGIAAGDVDGVVVHATTVVTNALIERKGPPTALVVTEGFRDVLAIRNEHRYDMFDPQIEFPEPLVPDHLTFGLRERTLADGTVLAAPASDDIAALADRIRGSGAKAVAICFINSFANPANEAAVATELARLLDGVFICTSSEVAPQIREYPRASTATVNAYTMPISQPYLRGLSDRLRREGFGNTPLIMLSSGGVVGAETAGRNPVRMIESGPAAGALAACHYAEILGIDRLMSFDMGGTTAKACLIENRTPLVTGLFEVDRRYRFKEGSGLPVTVPSIDLIEIGAGGGSIAHVDGLGLLKVGPESAGSNPGPACYGRGGRKATVTDADLMLGLIDADNFLGGEMKLDRDATEAAFADLAGDLGGTPVQAARGIYRVVTEAMASAARSHATDRGVDYRGLPLFAFGGAGPLHACGVAELLQSSSVIVPPQSSVLSAFGTLVTPVRLDLVRSALMRLDGVDWERIERILADLETEGRGALAEAGCAPADVRVLVGADMRYTGQQNEVTVMFDQDPRMAHDLDAVVAQFAETYRVLYGMNPTHVPAEIVTWRVTVQGPSIGFHAAGKPSSEPGRAKGTRPVHAWQDGQDVPVYDRRDLAVGQTVAGPAIIEERETTTAIPPGWVATIDPVGCIVATSAPAAHA</sequence>
<dbReference type="RefSeq" id="WP_127004222.1">
    <property type="nucleotide sequence ID" value="NZ_JBNPXW010000025.1"/>
</dbReference>
<proteinExistence type="predicted"/>
<dbReference type="OrthoDB" id="9759608at2"/>
<dbReference type="InterPro" id="IPR049517">
    <property type="entry name" value="ACX-like_C"/>
</dbReference>
<comment type="caution">
    <text evidence="4">The sequence shown here is derived from an EMBL/GenBank/DDBJ whole genome shotgun (WGS) entry which is preliminary data.</text>
</comment>
<dbReference type="InterPro" id="IPR043129">
    <property type="entry name" value="ATPase_NBD"/>
</dbReference>
<feature type="domain" description="Hydantoinase A/oxoprolinase" evidence="1">
    <location>
        <begin position="203"/>
        <end position="496"/>
    </location>
</feature>
<accession>A0A433J0Q4</accession>
<organism evidence="4 5">
    <name type="scientific">Azospirillum doebereinerae</name>
    <dbReference type="NCBI Taxonomy" id="92933"/>
    <lineage>
        <taxon>Bacteria</taxon>
        <taxon>Pseudomonadati</taxon>
        <taxon>Pseudomonadota</taxon>
        <taxon>Alphaproteobacteria</taxon>
        <taxon>Rhodospirillales</taxon>
        <taxon>Azospirillaceae</taxon>
        <taxon>Azospirillum</taxon>
    </lineage>
</organism>
<dbReference type="EMBL" id="RZIJ01000035">
    <property type="protein sequence ID" value="RUQ63082.1"/>
    <property type="molecule type" value="Genomic_DNA"/>
</dbReference>
<dbReference type="InterPro" id="IPR008040">
    <property type="entry name" value="Hydant_A_N"/>
</dbReference>
<dbReference type="GO" id="GO:0005829">
    <property type="term" value="C:cytosol"/>
    <property type="evidence" value="ECO:0007669"/>
    <property type="project" value="TreeGrafter"/>
</dbReference>
<dbReference type="PANTHER" id="PTHR11365">
    <property type="entry name" value="5-OXOPROLINASE RELATED"/>
    <property type="match status" value="1"/>
</dbReference>
<dbReference type="GO" id="GO:0017168">
    <property type="term" value="F:5-oxoprolinase (ATP-hydrolyzing) activity"/>
    <property type="evidence" value="ECO:0007669"/>
    <property type="project" value="TreeGrafter"/>
</dbReference>
<feature type="domain" description="Hydantoinase/oxoprolinase N-terminal" evidence="2">
    <location>
        <begin position="5"/>
        <end position="180"/>
    </location>
</feature>
<dbReference type="Proteomes" id="UP000280346">
    <property type="component" value="Unassembled WGS sequence"/>
</dbReference>
<dbReference type="Pfam" id="PF01968">
    <property type="entry name" value="Hydantoinase_A"/>
    <property type="match status" value="1"/>
</dbReference>
<dbReference type="Pfam" id="PF19278">
    <property type="entry name" value="Hydant_A_C"/>
    <property type="match status" value="1"/>
</dbReference>
<evidence type="ECO:0000259" key="2">
    <source>
        <dbReference type="Pfam" id="PF05378"/>
    </source>
</evidence>
<dbReference type="InterPro" id="IPR002821">
    <property type="entry name" value="Hydantoinase_A"/>
</dbReference>
<dbReference type="InterPro" id="IPR045079">
    <property type="entry name" value="Oxoprolinase-like"/>
</dbReference>
<evidence type="ECO:0000259" key="3">
    <source>
        <dbReference type="Pfam" id="PF19278"/>
    </source>
</evidence>
<dbReference type="GO" id="GO:0006749">
    <property type="term" value="P:glutathione metabolic process"/>
    <property type="evidence" value="ECO:0007669"/>
    <property type="project" value="TreeGrafter"/>
</dbReference>
<feature type="domain" description="Acetophenone carboxylase-like C-terminal" evidence="3">
    <location>
        <begin position="514"/>
        <end position="677"/>
    </location>
</feature>
<gene>
    <name evidence="4" type="ORF">EJ913_28160</name>
</gene>
<dbReference type="Pfam" id="PF05378">
    <property type="entry name" value="Hydant_A_N"/>
    <property type="match status" value="1"/>
</dbReference>
<dbReference type="PANTHER" id="PTHR11365:SF23">
    <property type="entry name" value="HYPOTHETICAL 5-OXOPROLINASE (EUROFUNG)-RELATED"/>
    <property type="match status" value="1"/>
</dbReference>
<dbReference type="AlphaFoldDB" id="A0A433J0Q4"/>
<evidence type="ECO:0000259" key="1">
    <source>
        <dbReference type="Pfam" id="PF01968"/>
    </source>
</evidence>
<name>A0A433J0Q4_9PROT</name>
<protein>
    <submittedName>
        <fullName evidence="4">Hydantoinase/oxoprolinase family protein</fullName>
    </submittedName>
</protein>
<dbReference type="Gene3D" id="3.30.420.40">
    <property type="match status" value="1"/>
</dbReference>
<evidence type="ECO:0000313" key="5">
    <source>
        <dbReference type="Proteomes" id="UP000280346"/>
    </source>
</evidence>
<dbReference type="SUPFAM" id="SSF53067">
    <property type="entry name" value="Actin-like ATPase domain"/>
    <property type="match status" value="1"/>
</dbReference>